<evidence type="ECO:0000256" key="2">
    <source>
        <dbReference type="SAM" id="SignalP"/>
    </source>
</evidence>
<sequence>MQIPFFLSYRVVSLTGLLCGSTPPPPPPPPFFFPCVYSCGSCSQASCSRRKKREKKHVEKKRDRERRSETEAATHARTHVSMPRPNNTRLLAAGLKEGKMRQLGRNACQDTRRRY</sequence>
<feature type="region of interest" description="Disordered" evidence="1">
    <location>
        <begin position="49"/>
        <end position="87"/>
    </location>
</feature>
<feature type="signal peptide" evidence="2">
    <location>
        <begin position="1"/>
        <end position="20"/>
    </location>
</feature>
<accession>A0A061IRR4</accession>
<feature type="chain" id="PRO_5001605572" description="Secreted protein" evidence="2">
    <location>
        <begin position="21"/>
        <end position="115"/>
    </location>
</feature>
<dbReference type="EMBL" id="AUPL01008463">
    <property type="protein sequence ID" value="ESL04829.1"/>
    <property type="molecule type" value="Genomic_DNA"/>
</dbReference>
<evidence type="ECO:0000313" key="4">
    <source>
        <dbReference type="Proteomes" id="UP000031737"/>
    </source>
</evidence>
<organism evidence="3 4">
    <name type="scientific">Trypanosoma rangeli SC58</name>
    <dbReference type="NCBI Taxonomy" id="429131"/>
    <lineage>
        <taxon>Eukaryota</taxon>
        <taxon>Discoba</taxon>
        <taxon>Euglenozoa</taxon>
        <taxon>Kinetoplastea</taxon>
        <taxon>Metakinetoplastina</taxon>
        <taxon>Trypanosomatida</taxon>
        <taxon>Trypanosomatidae</taxon>
        <taxon>Trypanosoma</taxon>
        <taxon>Herpetosoma</taxon>
    </lineage>
</organism>
<dbReference type="VEuPathDB" id="TriTrypDB:TRSC58_07640"/>
<feature type="compositionally biased region" description="Basic and acidic residues" evidence="1">
    <location>
        <begin position="56"/>
        <end position="74"/>
    </location>
</feature>
<keyword evidence="4" id="KW-1185">Reference proteome</keyword>
<evidence type="ECO:0000256" key="1">
    <source>
        <dbReference type="SAM" id="MobiDB-lite"/>
    </source>
</evidence>
<evidence type="ECO:0008006" key="5">
    <source>
        <dbReference type="Google" id="ProtNLM"/>
    </source>
</evidence>
<proteinExistence type="predicted"/>
<dbReference type="Proteomes" id="UP000031737">
    <property type="component" value="Unassembled WGS sequence"/>
</dbReference>
<comment type="caution">
    <text evidence="3">The sequence shown here is derived from an EMBL/GenBank/DDBJ whole genome shotgun (WGS) entry which is preliminary data.</text>
</comment>
<dbReference type="AlphaFoldDB" id="A0A061IRR4"/>
<evidence type="ECO:0000313" key="3">
    <source>
        <dbReference type="EMBL" id="ESL04829.1"/>
    </source>
</evidence>
<keyword evidence="2" id="KW-0732">Signal</keyword>
<reference evidence="3 4" key="1">
    <citation type="submission" date="2013-07" db="EMBL/GenBank/DDBJ databases">
        <authorList>
            <person name="Stoco P.H."/>
            <person name="Wagner G."/>
            <person name="Gerber A."/>
            <person name="Zaha A."/>
            <person name="Thompson C."/>
            <person name="Bartholomeu D.C."/>
            <person name="Luckemeyer D.D."/>
            <person name="Bahia D."/>
            <person name="Loreto E."/>
            <person name="Prestes E.B."/>
            <person name="Lima F.M."/>
            <person name="Rodrigues-Luiz G."/>
            <person name="Vallejo G.A."/>
            <person name="Filho J.F."/>
            <person name="Monteiro K.M."/>
            <person name="Tyler K.M."/>
            <person name="de Almeida L.G."/>
            <person name="Ortiz M.F."/>
            <person name="Siervo M.A."/>
            <person name="de Moraes M.H."/>
            <person name="Cunha O.L."/>
            <person name="Mendonca-Neto R."/>
            <person name="Silva R."/>
            <person name="Teixeira S.M."/>
            <person name="Murta S.M."/>
            <person name="Sincero T.C."/>
            <person name="Mendes T.A."/>
            <person name="Urmenyi T.P."/>
            <person name="Silva V.G."/>
            <person name="da Rocha W.D."/>
            <person name="Andersson B."/>
            <person name="Romanha A.J."/>
            <person name="Steindel M."/>
            <person name="de Vasconcelos A.T."/>
            <person name="Grisard E.C."/>
        </authorList>
    </citation>
    <scope>NUCLEOTIDE SEQUENCE [LARGE SCALE GENOMIC DNA]</scope>
    <source>
        <strain evidence="3 4">SC58</strain>
    </source>
</reference>
<name>A0A061IRR4_TRYRA</name>
<protein>
    <recommendedName>
        <fullName evidence="5">Secreted protein</fullName>
    </recommendedName>
</protein>
<gene>
    <name evidence="3" type="ORF">TRSC58_07640</name>
</gene>